<sequence>MARSAVYSTQPIASRRREGRWCLRWPTSTACGDGSLIGVLVVPCTARRPLAVQDSRYCASPAPPCRLLLLPPAGRLLAAALGLWLSAIVAVLLLASWAPSPQTTGTAESLDWFRNAVPDNPPQKFVLEEGQRGRNTTPEMSAEPGNACRSGRAALSPTAMASLPNPAEVVSAASAPCGESTELRGASRPHGACPIGALSLALRATDEEATWCCGAHPAAVGVALHCPPAALALVVVRCGSALCNMLLLTTTMLRGRGLTHALLMAVVNLFSVGRGDGAYLVGLPPLPGAVQRMAALHDLFGSCGCCVLLEAAQQPERTLSVR</sequence>
<keyword evidence="2" id="KW-0472">Membrane</keyword>
<evidence type="ECO:0000256" key="2">
    <source>
        <dbReference type="SAM" id="Phobius"/>
    </source>
</evidence>
<feature type="transmembrane region" description="Helical" evidence="2">
    <location>
        <begin position="76"/>
        <end position="98"/>
    </location>
</feature>
<evidence type="ECO:0000256" key="1">
    <source>
        <dbReference type="SAM" id="MobiDB-lite"/>
    </source>
</evidence>
<organism evidence="3 4">
    <name type="scientific">Rhipicephalus sanguineus</name>
    <name type="common">Brown dog tick</name>
    <name type="synonym">Ixodes sanguineus</name>
    <dbReference type="NCBI Taxonomy" id="34632"/>
    <lineage>
        <taxon>Eukaryota</taxon>
        <taxon>Metazoa</taxon>
        <taxon>Ecdysozoa</taxon>
        <taxon>Arthropoda</taxon>
        <taxon>Chelicerata</taxon>
        <taxon>Arachnida</taxon>
        <taxon>Acari</taxon>
        <taxon>Parasitiformes</taxon>
        <taxon>Ixodida</taxon>
        <taxon>Ixodoidea</taxon>
        <taxon>Ixodidae</taxon>
        <taxon>Rhipicephalinae</taxon>
        <taxon>Rhipicephalus</taxon>
        <taxon>Rhipicephalus</taxon>
    </lineage>
</organism>
<reference evidence="3" key="1">
    <citation type="journal article" date="2020" name="Cell">
        <title>Large-Scale Comparative Analyses of Tick Genomes Elucidate Their Genetic Diversity and Vector Capacities.</title>
        <authorList>
            <consortium name="Tick Genome and Microbiome Consortium (TIGMIC)"/>
            <person name="Jia N."/>
            <person name="Wang J."/>
            <person name="Shi W."/>
            <person name="Du L."/>
            <person name="Sun Y."/>
            <person name="Zhan W."/>
            <person name="Jiang J.F."/>
            <person name="Wang Q."/>
            <person name="Zhang B."/>
            <person name="Ji P."/>
            <person name="Bell-Sakyi L."/>
            <person name="Cui X.M."/>
            <person name="Yuan T.T."/>
            <person name="Jiang B.G."/>
            <person name="Yang W.F."/>
            <person name="Lam T.T."/>
            <person name="Chang Q.C."/>
            <person name="Ding S.J."/>
            <person name="Wang X.J."/>
            <person name="Zhu J.G."/>
            <person name="Ruan X.D."/>
            <person name="Zhao L."/>
            <person name="Wei J.T."/>
            <person name="Ye R.Z."/>
            <person name="Que T.C."/>
            <person name="Du C.H."/>
            <person name="Zhou Y.H."/>
            <person name="Cheng J.X."/>
            <person name="Dai P.F."/>
            <person name="Guo W.B."/>
            <person name="Han X.H."/>
            <person name="Huang E.J."/>
            <person name="Li L.F."/>
            <person name="Wei W."/>
            <person name="Gao Y.C."/>
            <person name="Liu J.Z."/>
            <person name="Shao H.Z."/>
            <person name="Wang X."/>
            <person name="Wang C.C."/>
            <person name="Yang T.C."/>
            <person name="Huo Q.B."/>
            <person name="Li W."/>
            <person name="Chen H.Y."/>
            <person name="Chen S.E."/>
            <person name="Zhou L.G."/>
            <person name="Ni X.B."/>
            <person name="Tian J.H."/>
            <person name="Sheng Y."/>
            <person name="Liu T."/>
            <person name="Pan Y.S."/>
            <person name="Xia L.Y."/>
            <person name="Li J."/>
            <person name="Zhao F."/>
            <person name="Cao W.C."/>
        </authorList>
    </citation>
    <scope>NUCLEOTIDE SEQUENCE</scope>
    <source>
        <strain evidence="3">Rsan-2018</strain>
    </source>
</reference>
<dbReference type="EMBL" id="JABSTV010001255">
    <property type="protein sequence ID" value="KAH7936430.1"/>
    <property type="molecule type" value="Genomic_DNA"/>
</dbReference>
<feature type="region of interest" description="Disordered" evidence="1">
    <location>
        <begin position="129"/>
        <end position="148"/>
    </location>
</feature>
<evidence type="ECO:0000313" key="4">
    <source>
        <dbReference type="Proteomes" id="UP000821837"/>
    </source>
</evidence>
<gene>
    <name evidence="3" type="ORF">HPB52_023415</name>
</gene>
<dbReference type="Proteomes" id="UP000821837">
    <property type="component" value="Unassembled WGS sequence"/>
</dbReference>
<dbReference type="AlphaFoldDB" id="A0A9D4PF49"/>
<keyword evidence="4" id="KW-1185">Reference proteome</keyword>
<keyword evidence="2" id="KW-1133">Transmembrane helix</keyword>
<comment type="caution">
    <text evidence="3">The sequence shown here is derived from an EMBL/GenBank/DDBJ whole genome shotgun (WGS) entry which is preliminary data.</text>
</comment>
<name>A0A9D4PF49_RHISA</name>
<proteinExistence type="predicted"/>
<protein>
    <submittedName>
        <fullName evidence="3">Uncharacterized protein</fullName>
    </submittedName>
</protein>
<keyword evidence="2" id="KW-0812">Transmembrane</keyword>
<reference evidence="3" key="2">
    <citation type="submission" date="2021-09" db="EMBL/GenBank/DDBJ databases">
        <authorList>
            <person name="Jia N."/>
            <person name="Wang J."/>
            <person name="Shi W."/>
            <person name="Du L."/>
            <person name="Sun Y."/>
            <person name="Zhan W."/>
            <person name="Jiang J."/>
            <person name="Wang Q."/>
            <person name="Zhang B."/>
            <person name="Ji P."/>
            <person name="Sakyi L.B."/>
            <person name="Cui X."/>
            <person name="Yuan T."/>
            <person name="Jiang B."/>
            <person name="Yang W."/>
            <person name="Lam T.T.-Y."/>
            <person name="Chang Q."/>
            <person name="Ding S."/>
            <person name="Wang X."/>
            <person name="Zhu J."/>
            <person name="Ruan X."/>
            <person name="Zhao L."/>
            <person name="Wei J."/>
            <person name="Que T."/>
            <person name="Du C."/>
            <person name="Cheng J."/>
            <person name="Dai P."/>
            <person name="Han X."/>
            <person name="Huang E."/>
            <person name="Gao Y."/>
            <person name="Liu J."/>
            <person name="Shao H."/>
            <person name="Ye R."/>
            <person name="Li L."/>
            <person name="Wei W."/>
            <person name="Wang X."/>
            <person name="Wang C."/>
            <person name="Huo Q."/>
            <person name="Li W."/>
            <person name="Guo W."/>
            <person name="Chen H."/>
            <person name="Chen S."/>
            <person name="Zhou L."/>
            <person name="Zhou L."/>
            <person name="Ni X."/>
            <person name="Tian J."/>
            <person name="Zhou Y."/>
            <person name="Sheng Y."/>
            <person name="Liu T."/>
            <person name="Pan Y."/>
            <person name="Xia L."/>
            <person name="Li J."/>
            <person name="Zhao F."/>
            <person name="Cao W."/>
        </authorList>
    </citation>
    <scope>NUCLEOTIDE SEQUENCE</scope>
    <source>
        <strain evidence="3">Rsan-2018</strain>
        <tissue evidence="3">Larvae</tissue>
    </source>
</reference>
<dbReference type="VEuPathDB" id="VectorBase:RSAN_039640"/>
<accession>A0A9D4PF49</accession>
<evidence type="ECO:0000313" key="3">
    <source>
        <dbReference type="EMBL" id="KAH7936430.1"/>
    </source>
</evidence>